<dbReference type="InterPro" id="IPR001910">
    <property type="entry name" value="Inosine/uridine_hydrolase_dom"/>
</dbReference>
<feature type="signal peptide" evidence="4">
    <location>
        <begin position="1"/>
        <end position="16"/>
    </location>
</feature>
<evidence type="ECO:0000256" key="3">
    <source>
        <dbReference type="ARBA" id="ARBA00023295"/>
    </source>
</evidence>
<evidence type="ECO:0000313" key="6">
    <source>
        <dbReference type="EMBL" id="CZT25243.1"/>
    </source>
</evidence>
<gene>
    <name evidence="6" type="ORF">RCC_10972</name>
</gene>
<organism evidence="6 7">
    <name type="scientific">Ramularia collo-cygni</name>
    <dbReference type="NCBI Taxonomy" id="112498"/>
    <lineage>
        <taxon>Eukaryota</taxon>
        <taxon>Fungi</taxon>
        <taxon>Dikarya</taxon>
        <taxon>Ascomycota</taxon>
        <taxon>Pezizomycotina</taxon>
        <taxon>Dothideomycetes</taxon>
        <taxon>Dothideomycetidae</taxon>
        <taxon>Mycosphaerellales</taxon>
        <taxon>Mycosphaerellaceae</taxon>
        <taxon>Ramularia</taxon>
    </lineage>
</organism>
<dbReference type="PANTHER" id="PTHR12304">
    <property type="entry name" value="INOSINE-URIDINE PREFERRING NUCLEOSIDE HYDROLASE"/>
    <property type="match status" value="1"/>
</dbReference>
<evidence type="ECO:0000256" key="4">
    <source>
        <dbReference type="SAM" id="SignalP"/>
    </source>
</evidence>
<evidence type="ECO:0000259" key="5">
    <source>
        <dbReference type="Pfam" id="PF01156"/>
    </source>
</evidence>
<evidence type="ECO:0000313" key="7">
    <source>
        <dbReference type="Proteomes" id="UP000225277"/>
    </source>
</evidence>
<keyword evidence="7" id="KW-1185">Reference proteome</keyword>
<dbReference type="AlphaFoldDB" id="A0A2D3VAZ3"/>
<dbReference type="PANTHER" id="PTHR12304:SF25">
    <property type="entry name" value="INOSINE_URIDINE-PREFERRING NUCLEOSIDE HYDROLASE DOMAIN-CONTAINING PROTEIN"/>
    <property type="match status" value="1"/>
</dbReference>
<protein>
    <submittedName>
        <fullName evidence="6">Related to inosine-uridine preferring nucleoside hydrolase</fullName>
    </submittedName>
</protein>
<dbReference type="GeneID" id="35606007"/>
<feature type="domain" description="Inosine/uridine-preferring nucleoside hydrolase" evidence="5">
    <location>
        <begin position="36"/>
        <end position="363"/>
    </location>
</feature>
<dbReference type="InterPro" id="IPR023186">
    <property type="entry name" value="IUNH"/>
</dbReference>
<dbReference type="RefSeq" id="XP_023631966.1">
    <property type="nucleotide sequence ID" value="XM_023776198.1"/>
</dbReference>
<dbReference type="GO" id="GO:0008477">
    <property type="term" value="F:purine nucleosidase activity"/>
    <property type="evidence" value="ECO:0007669"/>
    <property type="project" value="TreeGrafter"/>
</dbReference>
<keyword evidence="4" id="KW-0732">Signal</keyword>
<proteinExistence type="inferred from homology"/>
<comment type="similarity">
    <text evidence="1">Belongs to the IUNH family.</text>
</comment>
<dbReference type="Proteomes" id="UP000225277">
    <property type="component" value="Unassembled WGS sequence"/>
</dbReference>
<reference evidence="6 7" key="1">
    <citation type="submission" date="2016-03" db="EMBL/GenBank/DDBJ databases">
        <authorList>
            <person name="Ploux O."/>
        </authorList>
    </citation>
    <scope>NUCLEOTIDE SEQUENCE [LARGE SCALE GENOMIC DNA]</scope>
    <source>
        <strain evidence="6 7">URUG2</strain>
    </source>
</reference>
<dbReference type="GO" id="GO:0006152">
    <property type="term" value="P:purine nucleoside catabolic process"/>
    <property type="evidence" value="ECO:0007669"/>
    <property type="project" value="TreeGrafter"/>
</dbReference>
<dbReference type="Gene3D" id="3.90.245.10">
    <property type="entry name" value="Ribonucleoside hydrolase-like"/>
    <property type="match status" value="1"/>
</dbReference>
<sequence>MLSSLLLALSATIVSAVPASTHQDGNVNGTIPRPKVIFDNDWNSVGFVPFLQALKANWDVLGLVSDTSDSWALQCGLHALAILEVGDLECIPVYRGANYPLLNTPGLYRAWADVHGRLPWEGAFAPENQTKEALGNNPTSGDPNRISKSAFKEGYPNNTFASDISAAEFMVQQVRKYPGEVTIYSAGALTNIALAARIDPNFAKNTKGLVIMGGYLDGNLLQTTGSTRLADFQSDINLKMDPESSKIVLTSPFPKITINGNVANTLISTQEFLDEIYEVKNPYSELMHKHYGTEFPFWDETAAAVMVDPSIVKNSTQFYLDVDTSYGSPTYGNIHAYQKELAPRVQTLQLVDYILEIDVDAFKKQIKEAVQYPPTCGSF</sequence>
<dbReference type="SUPFAM" id="SSF53590">
    <property type="entry name" value="Nucleoside hydrolase"/>
    <property type="match status" value="1"/>
</dbReference>
<keyword evidence="3" id="KW-0326">Glycosidase</keyword>
<accession>A0A2D3VAZ3</accession>
<dbReference type="EMBL" id="FJUY01000025">
    <property type="protein sequence ID" value="CZT25243.1"/>
    <property type="molecule type" value="Genomic_DNA"/>
</dbReference>
<evidence type="ECO:0000256" key="1">
    <source>
        <dbReference type="ARBA" id="ARBA00009176"/>
    </source>
</evidence>
<dbReference type="InterPro" id="IPR036452">
    <property type="entry name" value="Ribo_hydro-like"/>
</dbReference>
<dbReference type="GO" id="GO:0005829">
    <property type="term" value="C:cytosol"/>
    <property type="evidence" value="ECO:0007669"/>
    <property type="project" value="TreeGrafter"/>
</dbReference>
<dbReference type="STRING" id="112498.A0A2D3VAZ3"/>
<evidence type="ECO:0000256" key="2">
    <source>
        <dbReference type="ARBA" id="ARBA00022801"/>
    </source>
</evidence>
<dbReference type="OrthoDB" id="432381at2759"/>
<feature type="chain" id="PRO_5013743363" evidence="4">
    <location>
        <begin position="17"/>
        <end position="379"/>
    </location>
</feature>
<keyword evidence="2 6" id="KW-0378">Hydrolase</keyword>
<dbReference type="Pfam" id="PF01156">
    <property type="entry name" value="IU_nuc_hydro"/>
    <property type="match status" value="1"/>
</dbReference>
<name>A0A2D3VAZ3_9PEZI</name>